<comment type="caution">
    <text evidence="6">The sequence shown here is derived from an EMBL/GenBank/DDBJ whole genome shotgun (WGS) entry which is preliminary data.</text>
</comment>
<dbReference type="InterPro" id="IPR002104">
    <property type="entry name" value="Integrase_catalytic"/>
</dbReference>
<sequence length="326" mass="36096">MKRHLPAHVYDKKGVLYFQRRGQKTTRMQHQPGTKEFALEYAALMNGAQPVVQTGKTFSALIASYIGSQRYRKLAPRTGRDYDKVLDWAKAKLGPLPVANMQRKDVIRARDANAETVRFANYIVQVLRILMEHAVDIGWRQDNPAKGVSLLKADTAPREAWPVDKIEAFRTAADGRARLIFELCLGTGQRIGDVLKMRWSDIEGDGIKVTQGKTGAVLWVPFTPQLREVLASTQKVGVTICAWGRGKPTSYRGAADMVMSVRREIGAEAYDLHGLRYSAAAELAALGCSDELIMAVTGHATSAMVRKYAGPARQVARAKEAQSKRN</sequence>
<dbReference type="PROSITE" id="PS51898">
    <property type="entry name" value="TYR_RECOMBINASE"/>
    <property type="match status" value="1"/>
</dbReference>
<keyword evidence="2" id="KW-0229">DNA integration</keyword>
<proteinExistence type="inferred from homology"/>
<keyword evidence="4" id="KW-0233">DNA recombination</keyword>
<evidence type="ECO:0000313" key="7">
    <source>
        <dbReference type="Proteomes" id="UP000598196"/>
    </source>
</evidence>
<dbReference type="PANTHER" id="PTHR30629">
    <property type="entry name" value="PROPHAGE INTEGRASE"/>
    <property type="match status" value="1"/>
</dbReference>
<dbReference type="EMBL" id="BMLP01000001">
    <property type="protein sequence ID" value="GGO26860.1"/>
    <property type="molecule type" value="Genomic_DNA"/>
</dbReference>
<dbReference type="Gene3D" id="1.10.443.10">
    <property type="entry name" value="Intergrase catalytic core"/>
    <property type="match status" value="1"/>
</dbReference>
<dbReference type="InterPro" id="IPR010998">
    <property type="entry name" value="Integrase_recombinase_N"/>
</dbReference>
<dbReference type="Gene3D" id="1.10.150.130">
    <property type="match status" value="1"/>
</dbReference>
<dbReference type="Proteomes" id="UP000598196">
    <property type="component" value="Unassembled WGS sequence"/>
</dbReference>
<feature type="domain" description="Tyr recombinase" evidence="5">
    <location>
        <begin position="156"/>
        <end position="321"/>
    </location>
</feature>
<dbReference type="InterPro" id="IPR050808">
    <property type="entry name" value="Phage_Integrase"/>
</dbReference>
<evidence type="ECO:0000313" key="6">
    <source>
        <dbReference type="EMBL" id="GGO26860.1"/>
    </source>
</evidence>
<reference evidence="6 7" key="1">
    <citation type="journal article" date="2014" name="Int. J. Syst. Evol. Microbiol.">
        <title>Complete genome sequence of Corynebacterium casei LMG S-19264T (=DSM 44701T), isolated from a smear-ripened cheese.</title>
        <authorList>
            <consortium name="US DOE Joint Genome Institute (JGI-PGF)"/>
            <person name="Walter F."/>
            <person name="Albersmeier A."/>
            <person name="Kalinowski J."/>
            <person name="Ruckert C."/>
        </authorList>
    </citation>
    <scope>NUCLEOTIDE SEQUENCE [LARGE SCALE GENOMIC DNA]</scope>
    <source>
        <strain evidence="6 7">CGMCC 1.7029</strain>
    </source>
</reference>
<evidence type="ECO:0000256" key="2">
    <source>
        <dbReference type="ARBA" id="ARBA00022908"/>
    </source>
</evidence>
<evidence type="ECO:0000259" key="5">
    <source>
        <dbReference type="PROSITE" id="PS51898"/>
    </source>
</evidence>
<dbReference type="SUPFAM" id="SSF56349">
    <property type="entry name" value="DNA breaking-rejoining enzymes"/>
    <property type="match status" value="1"/>
</dbReference>
<protein>
    <recommendedName>
        <fullName evidence="5">Tyr recombinase domain-containing protein</fullName>
    </recommendedName>
</protein>
<comment type="similarity">
    <text evidence="1">Belongs to the 'phage' integrase family.</text>
</comment>
<evidence type="ECO:0000256" key="1">
    <source>
        <dbReference type="ARBA" id="ARBA00008857"/>
    </source>
</evidence>
<dbReference type="Pfam" id="PF00589">
    <property type="entry name" value="Phage_integrase"/>
    <property type="match status" value="1"/>
</dbReference>
<evidence type="ECO:0000256" key="4">
    <source>
        <dbReference type="ARBA" id="ARBA00023172"/>
    </source>
</evidence>
<dbReference type="InterPro" id="IPR013762">
    <property type="entry name" value="Integrase-like_cat_sf"/>
</dbReference>
<dbReference type="GO" id="GO:0006310">
    <property type="term" value="P:DNA recombination"/>
    <property type="evidence" value="ECO:0007669"/>
    <property type="project" value="UniProtKB-KW"/>
</dbReference>
<dbReference type="AlphaFoldDB" id="A0A917YHX2"/>
<keyword evidence="3" id="KW-0238">DNA-binding</keyword>
<dbReference type="PANTHER" id="PTHR30629:SF2">
    <property type="entry name" value="PROPHAGE INTEGRASE INTS-RELATED"/>
    <property type="match status" value="1"/>
</dbReference>
<dbReference type="GO" id="GO:0003677">
    <property type="term" value="F:DNA binding"/>
    <property type="evidence" value="ECO:0007669"/>
    <property type="project" value="UniProtKB-KW"/>
</dbReference>
<name>A0A917YHX2_9RHOB</name>
<accession>A0A917YHX2</accession>
<organism evidence="6 7">
    <name type="scientific">Gemmobacter aquaticus</name>
    <dbReference type="NCBI Taxonomy" id="490185"/>
    <lineage>
        <taxon>Bacteria</taxon>
        <taxon>Pseudomonadati</taxon>
        <taxon>Pseudomonadota</taxon>
        <taxon>Alphaproteobacteria</taxon>
        <taxon>Rhodobacterales</taxon>
        <taxon>Paracoccaceae</taxon>
        <taxon>Gemmobacter</taxon>
    </lineage>
</organism>
<gene>
    <name evidence="6" type="ORF">GCM10010991_07930</name>
</gene>
<dbReference type="InterPro" id="IPR011010">
    <property type="entry name" value="DNA_brk_join_enz"/>
</dbReference>
<dbReference type="GO" id="GO:0015074">
    <property type="term" value="P:DNA integration"/>
    <property type="evidence" value="ECO:0007669"/>
    <property type="project" value="UniProtKB-KW"/>
</dbReference>
<evidence type="ECO:0000256" key="3">
    <source>
        <dbReference type="ARBA" id="ARBA00023125"/>
    </source>
</evidence>
<keyword evidence="7" id="KW-1185">Reference proteome</keyword>